<name>A0A182VGK3_ANOME</name>
<dbReference type="AlphaFoldDB" id="A0A182VGK3"/>
<dbReference type="EnsemblMetazoa" id="AMEM014623-RA">
    <property type="protein sequence ID" value="AMEM014623-PA"/>
    <property type="gene ID" value="AMEM014623"/>
</dbReference>
<organism evidence="1 2">
    <name type="scientific">Anopheles merus</name>
    <name type="common">Mosquito</name>
    <dbReference type="NCBI Taxonomy" id="30066"/>
    <lineage>
        <taxon>Eukaryota</taxon>
        <taxon>Metazoa</taxon>
        <taxon>Ecdysozoa</taxon>
        <taxon>Arthropoda</taxon>
        <taxon>Hexapoda</taxon>
        <taxon>Insecta</taxon>
        <taxon>Pterygota</taxon>
        <taxon>Neoptera</taxon>
        <taxon>Endopterygota</taxon>
        <taxon>Diptera</taxon>
        <taxon>Nematocera</taxon>
        <taxon>Culicoidea</taxon>
        <taxon>Culicidae</taxon>
        <taxon>Anophelinae</taxon>
        <taxon>Anopheles</taxon>
    </lineage>
</organism>
<evidence type="ECO:0000313" key="1">
    <source>
        <dbReference type="EnsemblMetazoa" id="AMEM014623-PA"/>
    </source>
</evidence>
<accession>A0A182VGK3</accession>
<reference evidence="1" key="1">
    <citation type="submission" date="2020-05" db="UniProtKB">
        <authorList>
            <consortium name="EnsemblMetazoa"/>
        </authorList>
    </citation>
    <scope>IDENTIFICATION</scope>
    <source>
        <strain evidence="1">MAF</strain>
    </source>
</reference>
<dbReference type="VEuPathDB" id="VectorBase:AMEM21_001039"/>
<dbReference type="PANTHER" id="PTHR39945:SF1">
    <property type="entry name" value="FI14129P"/>
    <property type="match status" value="1"/>
</dbReference>
<evidence type="ECO:0000313" key="2">
    <source>
        <dbReference type="Proteomes" id="UP000075903"/>
    </source>
</evidence>
<keyword evidence="2" id="KW-1185">Reference proteome</keyword>
<dbReference type="VEuPathDB" id="VectorBase:AMEM014623"/>
<dbReference type="PANTHER" id="PTHR39945">
    <property type="entry name" value="FI14129P"/>
    <property type="match status" value="1"/>
</dbReference>
<dbReference type="Proteomes" id="UP000075903">
    <property type="component" value="Unassembled WGS sequence"/>
</dbReference>
<proteinExistence type="predicted"/>
<protein>
    <submittedName>
        <fullName evidence="1">Uncharacterized protein</fullName>
    </submittedName>
</protein>
<sequence length="152" mass="17805">MQLKDKTVQKSTHSAMEFRSSKKMVISLRVVLVLVCLVSLISHASARPSSVRHSKQLRLIDHLLRSRAAAESRKAHHHNADHQHRRRSADYEDFYDADYKRVQQCYEDEDINELCQRCSKVTKSSLVFPMCCNNEDHTMTWCKEYVYYGIQT</sequence>